<comment type="caution">
    <text evidence="5">The sequence shown here is derived from an EMBL/GenBank/DDBJ whole genome shotgun (WGS) entry which is preliminary data.</text>
</comment>
<dbReference type="PROSITE" id="PS01124">
    <property type="entry name" value="HTH_ARAC_FAMILY_2"/>
    <property type="match status" value="1"/>
</dbReference>
<sequence length="360" mass="40429">MINGAELLRIRANGGIMKHLNQSVSISMVYPILKTLVHKGFDPESFFKEMAIDPVVTENPDARIPVNELERIMRRAADYTDDPYFGLNQGLTLDFADLGLPGYVMMHSKTIGDALSAYQRYNDIIYSGFQLEWEIKGPDVIIQLSVQNDNMPMSRHCVEDMAVSVLHLINKLANRRAVVKEVLFCHDAPDAAGDLSPYITSFGVTPQFGAAHTRLRLSRDILTQPVLYSDARMLKVFESMAEETQADLYASHPFSSKVSGWIMESLPSFFPTLQHTAAHLGVSIRTLQSRLREEGTTFNEISVQVRKQIALRYLQRGTYSVGDIAYALHFSEQSAFQNAFKKWTGQTPGQYRASLVKTGL</sequence>
<evidence type="ECO:0000256" key="2">
    <source>
        <dbReference type="ARBA" id="ARBA00023125"/>
    </source>
</evidence>
<proteinExistence type="predicted"/>
<dbReference type="SMART" id="SM00342">
    <property type="entry name" value="HTH_ARAC"/>
    <property type="match status" value="1"/>
</dbReference>
<keyword evidence="3" id="KW-0804">Transcription</keyword>
<dbReference type="EMBL" id="BMFU01000009">
    <property type="protein sequence ID" value="GGH66752.1"/>
    <property type="molecule type" value="Genomic_DNA"/>
</dbReference>
<dbReference type="Proteomes" id="UP000652153">
    <property type="component" value="Unassembled WGS sequence"/>
</dbReference>
<dbReference type="InterPro" id="IPR032687">
    <property type="entry name" value="AraC-type_N"/>
</dbReference>
<dbReference type="Pfam" id="PF12625">
    <property type="entry name" value="Arabinose_bd"/>
    <property type="match status" value="1"/>
</dbReference>
<organism evidence="5 6">
    <name type="scientific">Paenibacillus silvae</name>
    <dbReference type="NCBI Taxonomy" id="1325358"/>
    <lineage>
        <taxon>Bacteria</taxon>
        <taxon>Bacillati</taxon>
        <taxon>Bacillota</taxon>
        <taxon>Bacilli</taxon>
        <taxon>Bacillales</taxon>
        <taxon>Paenibacillaceae</taxon>
        <taxon>Paenibacillus</taxon>
    </lineage>
</organism>
<name>A0ABQ1ZH98_9BACL</name>
<keyword evidence="6" id="KW-1185">Reference proteome</keyword>
<evidence type="ECO:0000256" key="1">
    <source>
        <dbReference type="ARBA" id="ARBA00023015"/>
    </source>
</evidence>
<keyword evidence="1" id="KW-0805">Transcription regulation</keyword>
<dbReference type="Pfam" id="PF12833">
    <property type="entry name" value="HTH_18"/>
    <property type="match status" value="1"/>
</dbReference>
<evidence type="ECO:0000313" key="6">
    <source>
        <dbReference type="Proteomes" id="UP000652153"/>
    </source>
</evidence>
<evidence type="ECO:0000256" key="3">
    <source>
        <dbReference type="ARBA" id="ARBA00023163"/>
    </source>
</evidence>
<gene>
    <name evidence="5" type="ORF">GCM10008014_47490</name>
</gene>
<reference evidence="6" key="1">
    <citation type="journal article" date="2019" name="Int. J. Syst. Evol. Microbiol.">
        <title>The Global Catalogue of Microorganisms (GCM) 10K type strain sequencing project: providing services to taxonomists for standard genome sequencing and annotation.</title>
        <authorList>
            <consortium name="The Broad Institute Genomics Platform"/>
            <consortium name="The Broad Institute Genome Sequencing Center for Infectious Disease"/>
            <person name="Wu L."/>
            <person name="Ma J."/>
        </authorList>
    </citation>
    <scope>NUCLEOTIDE SEQUENCE [LARGE SCALE GENOMIC DNA]</scope>
    <source>
        <strain evidence="6">CGMCC 1.12770</strain>
    </source>
</reference>
<dbReference type="InterPro" id="IPR009057">
    <property type="entry name" value="Homeodomain-like_sf"/>
</dbReference>
<accession>A0ABQ1ZH98</accession>
<evidence type="ECO:0000259" key="4">
    <source>
        <dbReference type="PROSITE" id="PS01124"/>
    </source>
</evidence>
<dbReference type="Gene3D" id="1.10.10.60">
    <property type="entry name" value="Homeodomain-like"/>
    <property type="match status" value="1"/>
</dbReference>
<dbReference type="SUPFAM" id="SSF46689">
    <property type="entry name" value="Homeodomain-like"/>
    <property type="match status" value="1"/>
</dbReference>
<protein>
    <submittedName>
        <fullName evidence="5">Transcriptional regulator</fullName>
    </submittedName>
</protein>
<dbReference type="PANTHER" id="PTHR47894">
    <property type="entry name" value="HTH-TYPE TRANSCRIPTIONAL REGULATOR GADX"/>
    <property type="match status" value="1"/>
</dbReference>
<dbReference type="PANTHER" id="PTHR47894:SF1">
    <property type="entry name" value="HTH-TYPE TRANSCRIPTIONAL REGULATOR VQSM"/>
    <property type="match status" value="1"/>
</dbReference>
<keyword evidence="2" id="KW-0238">DNA-binding</keyword>
<dbReference type="InterPro" id="IPR018060">
    <property type="entry name" value="HTH_AraC"/>
</dbReference>
<feature type="domain" description="HTH araC/xylS-type" evidence="4">
    <location>
        <begin position="256"/>
        <end position="354"/>
    </location>
</feature>
<evidence type="ECO:0000313" key="5">
    <source>
        <dbReference type="EMBL" id="GGH66752.1"/>
    </source>
</evidence>